<dbReference type="AlphaFoldDB" id="M4BNP2"/>
<dbReference type="Proteomes" id="UP000011713">
    <property type="component" value="Unassembled WGS sequence"/>
</dbReference>
<evidence type="ECO:0000313" key="1">
    <source>
        <dbReference type="EnsemblProtists" id="HpaP808030"/>
    </source>
</evidence>
<reference evidence="1" key="2">
    <citation type="submission" date="2015-06" db="UniProtKB">
        <authorList>
            <consortium name="EnsemblProtists"/>
        </authorList>
    </citation>
    <scope>IDENTIFICATION</scope>
    <source>
        <strain evidence="1">Emoy2</strain>
    </source>
</reference>
<evidence type="ECO:0008006" key="3">
    <source>
        <dbReference type="Google" id="ProtNLM"/>
    </source>
</evidence>
<dbReference type="VEuPathDB" id="FungiDB:HpaG808030"/>
<dbReference type="EMBL" id="JH598462">
    <property type="status" value="NOT_ANNOTATED_CDS"/>
    <property type="molecule type" value="Genomic_DNA"/>
</dbReference>
<protein>
    <recommendedName>
        <fullName evidence="3">RxLR effector candidate protein</fullName>
    </recommendedName>
</protein>
<evidence type="ECO:0000313" key="2">
    <source>
        <dbReference type="Proteomes" id="UP000011713"/>
    </source>
</evidence>
<keyword evidence="2" id="KW-1185">Reference proteome</keyword>
<organism evidence="1 2">
    <name type="scientific">Hyaloperonospora arabidopsidis (strain Emoy2)</name>
    <name type="common">Downy mildew agent</name>
    <name type="synonym">Peronospora arabidopsidis</name>
    <dbReference type="NCBI Taxonomy" id="559515"/>
    <lineage>
        <taxon>Eukaryota</taxon>
        <taxon>Sar</taxon>
        <taxon>Stramenopiles</taxon>
        <taxon>Oomycota</taxon>
        <taxon>Peronosporomycetes</taxon>
        <taxon>Peronosporales</taxon>
        <taxon>Peronosporaceae</taxon>
        <taxon>Hyaloperonospora</taxon>
    </lineage>
</organism>
<dbReference type="HOGENOM" id="CLU_1499074_0_0_1"/>
<dbReference type="InParanoid" id="M4BNP2"/>
<dbReference type="EnsemblProtists" id="HpaT808030">
    <property type="protein sequence ID" value="HpaP808030"/>
    <property type="gene ID" value="HpaG808030"/>
</dbReference>
<sequence>MYSAEVTKLSSDAVFKLQMGKRKLFELNEFFYWCRDSPGMQERADEWITLLIPEYSNAVLKRVDMWLEENREPEEVFALMPEAVRKPFSPSMDVYEKQMIKFFLLEWLTYVRRFNIKNPQDADGRLDKGVVLKFLEKQRGEKGVKLILVKSLLRIAIQKLGAFEQVNSNASAKRFKFAAE</sequence>
<proteinExistence type="predicted"/>
<accession>M4BNP2</accession>
<name>M4BNP2_HYAAE</name>
<reference evidence="2" key="1">
    <citation type="journal article" date="2010" name="Science">
        <title>Signatures of adaptation to obligate biotrophy in the Hyaloperonospora arabidopsidis genome.</title>
        <authorList>
            <person name="Baxter L."/>
            <person name="Tripathy S."/>
            <person name="Ishaque N."/>
            <person name="Boot N."/>
            <person name="Cabral A."/>
            <person name="Kemen E."/>
            <person name="Thines M."/>
            <person name="Ah-Fong A."/>
            <person name="Anderson R."/>
            <person name="Badejoko W."/>
            <person name="Bittner-Eddy P."/>
            <person name="Boore J.L."/>
            <person name="Chibucos M.C."/>
            <person name="Coates M."/>
            <person name="Dehal P."/>
            <person name="Delehaunty K."/>
            <person name="Dong S."/>
            <person name="Downton P."/>
            <person name="Dumas B."/>
            <person name="Fabro G."/>
            <person name="Fronick C."/>
            <person name="Fuerstenberg S.I."/>
            <person name="Fulton L."/>
            <person name="Gaulin E."/>
            <person name="Govers F."/>
            <person name="Hughes L."/>
            <person name="Humphray S."/>
            <person name="Jiang R.H."/>
            <person name="Judelson H."/>
            <person name="Kamoun S."/>
            <person name="Kyung K."/>
            <person name="Meijer H."/>
            <person name="Minx P."/>
            <person name="Morris P."/>
            <person name="Nelson J."/>
            <person name="Phuntumart V."/>
            <person name="Qutob D."/>
            <person name="Rehmany A."/>
            <person name="Rougon-Cardoso A."/>
            <person name="Ryden P."/>
            <person name="Torto-Alalibo T."/>
            <person name="Studholme D."/>
            <person name="Wang Y."/>
            <person name="Win J."/>
            <person name="Wood J."/>
            <person name="Clifton S.W."/>
            <person name="Rogers J."/>
            <person name="Van den Ackerveken G."/>
            <person name="Jones J.D."/>
            <person name="McDowell J.M."/>
            <person name="Beynon J."/>
            <person name="Tyler B.M."/>
        </authorList>
    </citation>
    <scope>NUCLEOTIDE SEQUENCE [LARGE SCALE GENOMIC DNA]</scope>
    <source>
        <strain evidence="2">Emoy2</strain>
    </source>
</reference>